<dbReference type="RefSeq" id="XP_040725071.1">
    <property type="nucleotide sequence ID" value="XM_040869360.1"/>
</dbReference>
<dbReference type="Pfam" id="PF02170">
    <property type="entry name" value="PAZ"/>
    <property type="match status" value="1"/>
</dbReference>
<dbReference type="InterPro" id="IPR003165">
    <property type="entry name" value="Piwi"/>
</dbReference>
<feature type="domain" description="Piwi" evidence="4">
    <location>
        <begin position="508"/>
        <end position="811"/>
    </location>
</feature>
<dbReference type="AlphaFoldDB" id="A0A1Y2FE91"/>
<dbReference type="InterPro" id="IPR014811">
    <property type="entry name" value="ArgoL1"/>
</dbReference>
<protein>
    <submittedName>
        <fullName evidence="5">Piwi domain-domain-containing protein</fullName>
    </submittedName>
</protein>
<dbReference type="Pfam" id="PF16488">
    <property type="entry name" value="ArgoL2"/>
    <property type="match status" value="1"/>
</dbReference>
<dbReference type="SMART" id="SM00949">
    <property type="entry name" value="PAZ"/>
    <property type="match status" value="1"/>
</dbReference>
<dbReference type="InterPro" id="IPR032472">
    <property type="entry name" value="ArgoL2"/>
</dbReference>
<dbReference type="Pfam" id="PF08699">
    <property type="entry name" value="ArgoL1"/>
    <property type="match status" value="1"/>
</dbReference>
<dbReference type="STRING" id="56484.A0A1Y2FE91"/>
<evidence type="ECO:0000256" key="2">
    <source>
        <dbReference type="SAM" id="MobiDB-lite"/>
    </source>
</evidence>
<evidence type="ECO:0000259" key="3">
    <source>
        <dbReference type="PROSITE" id="PS50821"/>
    </source>
</evidence>
<dbReference type="Proteomes" id="UP000193685">
    <property type="component" value="Unassembled WGS sequence"/>
</dbReference>
<dbReference type="EMBL" id="MCFI01000010">
    <property type="protein sequence ID" value="ORY81937.1"/>
    <property type="molecule type" value="Genomic_DNA"/>
</dbReference>
<dbReference type="PROSITE" id="PS50822">
    <property type="entry name" value="PIWI"/>
    <property type="match status" value="1"/>
</dbReference>
<keyword evidence="6" id="KW-1185">Reference proteome</keyword>
<organism evidence="5 6">
    <name type="scientific">Protomyces lactucae-debilis</name>
    <dbReference type="NCBI Taxonomy" id="2754530"/>
    <lineage>
        <taxon>Eukaryota</taxon>
        <taxon>Fungi</taxon>
        <taxon>Dikarya</taxon>
        <taxon>Ascomycota</taxon>
        <taxon>Taphrinomycotina</taxon>
        <taxon>Taphrinomycetes</taxon>
        <taxon>Taphrinales</taxon>
        <taxon>Protomycetaceae</taxon>
        <taxon>Protomyces</taxon>
    </lineage>
</organism>
<dbReference type="PROSITE" id="PS50821">
    <property type="entry name" value="PAZ"/>
    <property type="match status" value="1"/>
</dbReference>
<comment type="caution">
    <text evidence="5">The sequence shown here is derived from an EMBL/GenBank/DDBJ whole genome shotgun (WGS) entry which is preliminary data.</text>
</comment>
<dbReference type="OMA" id="CFAQQQH"/>
<dbReference type="SMART" id="SM00950">
    <property type="entry name" value="Piwi"/>
    <property type="match status" value="1"/>
</dbReference>
<dbReference type="InterPro" id="IPR012337">
    <property type="entry name" value="RNaseH-like_sf"/>
</dbReference>
<evidence type="ECO:0000256" key="1">
    <source>
        <dbReference type="RuleBase" id="RU361178"/>
    </source>
</evidence>
<dbReference type="Gene3D" id="2.170.260.10">
    <property type="entry name" value="paz domain"/>
    <property type="match status" value="1"/>
</dbReference>
<dbReference type="InterPro" id="IPR036085">
    <property type="entry name" value="PAZ_dom_sf"/>
</dbReference>
<feature type="compositionally biased region" description="Polar residues" evidence="2">
    <location>
        <begin position="819"/>
        <end position="828"/>
    </location>
</feature>
<dbReference type="Gene3D" id="3.30.420.10">
    <property type="entry name" value="Ribonuclease H-like superfamily/Ribonuclease H"/>
    <property type="match status" value="1"/>
</dbReference>
<proteinExistence type="inferred from homology"/>
<dbReference type="OrthoDB" id="10252740at2759"/>
<feature type="domain" description="PAZ" evidence="3">
    <location>
        <begin position="224"/>
        <end position="339"/>
    </location>
</feature>
<dbReference type="InterPro" id="IPR032473">
    <property type="entry name" value="Argonaute_Mid_dom"/>
</dbReference>
<dbReference type="InterPro" id="IPR003100">
    <property type="entry name" value="PAZ_dom"/>
</dbReference>
<dbReference type="Pfam" id="PF16486">
    <property type="entry name" value="ArgoN"/>
    <property type="match status" value="1"/>
</dbReference>
<dbReference type="InterPro" id="IPR045246">
    <property type="entry name" value="Piwi_ago-like"/>
</dbReference>
<dbReference type="SUPFAM" id="SSF101690">
    <property type="entry name" value="PAZ domain"/>
    <property type="match status" value="1"/>
</dbReference>
<evidence type="ECO:0000259" key="4">
    <source>
        <dbReference type="PROSITE" id="PS50822"/>
    </source>
</evidence>
<dbReference type="SUPFAM" id="SSF53098">
    <property type="entry name" value="Ribonuclease H-like"/>
    <property type="match status" value="1"/>
</dbReference>
<dbReference type="Pfam" id="PF16487">
    <property type="entry name" value="ArgoMid"/>
    <property type="match status" value="1"/>
</dbReference>
<dbReference type="Gene3D" id="3.40.50.2300">
    <property type="match status" value="1"/>
</dbReference>
<dbReference type="Pfam" id="PF02171">
    <property type="entry name" value="Piwi"/>
    <property type="match status" value="1"/>
</dbReference>
<name>A0A1Y2FE91_PROLT</name>
<feature type="region of interest" description="Disordered" evidence="2">
    <location>
        <begin position="815"/>
        <end position="836"/>
    </location>
</feature>
<sequence length="849" mass="95185">MSTTMQLTANVRRPNYSAAGTTVAVKTNHFKVEKLPDVDIQQWDVAIPSLGRAPSSKKAEKERNVRIWSHPQVQQLLGNAKIIYNGMAVAWSTGPMPFDSLDQTILIQAGKKEYEIKLIVRKTVKINLNTLVEALNMRYSFEDDHIIQCISFLSALLRDGPIKRFPTVTSLTSYFDRTIRGNVFDLGGGVQLWRGVFQSARPAPGCMTINVDVAHTAFYQPDLSVPQFVALNLGLRSPDELARLQQHQLRQLNKILKGLSIYTKHMERGGRPPRQQKIFMISRDTAVTAKFEKEGKQYTVDQYFKETYQINLKHKNAPLLEMSGPQKTKLPMELCFVAEGQRFPNTLLTGKQTAEIVRNAAQPPPDRIRSIQDNVSKLDWQNDEMLKNFHMKINPQPMIANARLLPAPTIKFGKNQSLRPQGGQWKTMGKQLFKTTTLDSWGILNFADPRDDPSMFEREVVQAAMRYGTNVVVKQPFKQQANKHGNIKQVVQQFYIKTCETFQKTANVLFFIIPGQGGDELYGAIKEACDVLIGIPSQCISAAKLRKANAQYCDNVWLKVNEKLGGQNTQLDSSPILTAPFRGPVLLLGADVSHPPPGMLGGRAPSIVSLVSNKDKLATKYIGQARSQGARVEMIDEMRPLVKNAIGCYAKNTGMKPKHIVYYRDGVSEGQFAQVKQGELKAIKEACKDHQIECMVTIVICQKRHHTRFFPGKPQDGDRLGNVKAGTLVDSQITHPVDFDFFLTAHTSFKGTARPTHYQVIHDEAGFKAEQMHKLTHDLCYTFARSTTSVSLVPVTYYAHLVGNRVKAYCHGDSDVGSMRSSEPGGQQESDEGKLPQLNAKLRETVWYI</sequence>
<dbReference type="InterPro" id="IPR036397">
    <property type="entry name" value="RNaseH_sf"/>
</dbReference>
<accession>A0A1Y2FE91</accession>
<dbReference type="GO" id="GO:0003723">
    <property type="term" value="F:RNA binding"/>
    <property type="evidence" value="ECO:0007669"/>
    <property type="project" value="InterPro"/>
</dbReference>
<comment type="similarity">
    <text evidence="1">Belongs to the argonaute family.</text>
</comment>
<dbReference type="InterPro" id="IPR032474">
    <property type="entry name" value="Argonaute_N"/>
</dbReference>
<reference evidence="5 6" key="1">
    <citation type="submission" date="2016-07" db="EMBL/GenBank/DDBJ databases">
        <title>Pervasive Adenine N6-methylation of Active Genes in Fungi.</title>
        <authorList>
            <consortium name="DOE Joint Genome Institute"/>
            <person name="Mondo S.J."/>
            <person name="Dannebaum R.O."/>
            <person name="Kuo R.C."/>
            <person name="Labutti K."/>
            <person name="Haridas S."/>
            <person name="Kuo A."/>
            <person name="Salamov A."/>
            <person name="Ahrendt S.R."/>
            <person name="Lipzen A."/>
            <person name="Sullivan W."/>
            <person name="Andreopoulos W.B."/>
            <person name="Clum A."/>
            <person name="Lindquist E."/>
            <person name="Daum C."/>
            <person name="Ramamoorthy G.K."/>
            <person name="Gryganskyi A."/>
            <person name="Culley D."/>
            <person name="Magnuson J.K."/>
            <person name="James T.Y."/>
            <person name="O'Malley M.A."/>
            <person name="Stajich J.E."/>
            <person name="Spatafora J.W."/>
            <person name="Visel A."/>
            <person name="Grigoriev I.V."/>
        </authorList>
    </citation>
    <scope>NUCLEOTIDE SEQUENCE [LARGE SCALE GENOMIC DNA]</scope>
    <source>
        <strain evidence="5 6">12-1054</strain>
    </source>
</reference>
<dbReference type="CDD" id="cd04657">
    <property type="entry name" value="Piwi_ago-like"/>
    <property type="match status" value="1"/>
</dbReference>
<gene>
    <name evidence="5" type="ORF">BCR37DRAFT_379841</name>
</gene>
<dbReference type="CDD" id="cd02846">
    <property type="entry name" value="PAZ_argonaute_like"/>
    <property type="match status" value="1"/>
</dbReference>
<dbReference type="SMART" id="SM01163">
    <property type="entry name" value="DUF1785"/>
    <property type="match status" value="1"/>
</dbReference>
<dbReference type="GeneID" id="63785959"/>
<dbReference type="PANTHER" id="PTHR22891">
    <property type="entry name" value="EUKARYOTIC TRANSLATION INITIATION FACTOR 2C"/>
    <property type="match status" value="1"/>
</dbReference>
<evidence type="ECO:0000313" key="6">
    <source>
        <dbReference type="Proteomes" id="UP000193685"/>
    </source>
</evidence>
<evidence type="ECO:0000313" key="5">
    <source>
        <dbReference type="EMBL" id="ORY81937.1"/>
    </source>
</evidence>